<dbReference type="EMBL" id="AVOT02031385">
    <property type="protein sequence ID" value="MBW0524909.1"/>
    <property type="molecule type" value="Genomic_DNA"/>
</dbReference>
<feature type="compositionally biased region" description="Low complexity" evidence="1">
    <location>
        <begin position="133"/>
        <end position="144"/>
    </location>
</feature>
<feature type="region of interest" description="Disordered" evidence="1">
    <location>
        <begin position="44"/>
        <end position="72"/>
    </location>
</feature>
<accession>A0A9Q3EPH0</accession>
<evidence type="ECO:0000313" key="3">
    <source>
        <dbReference type="EMBL" id="MBW0524909.1"/>
    </source>
</evidence>
<comment type="caution">
    <text evidence="3">The sequence shown here is derived from an EMBL/GenBank/DDBJ whole genome shotgun (WGS) entry which is preliminary data.</text>
</comment>
<dbReference type="Proteomes" id="UP000765509">
    <property type="component" value="Unassembled WGS sequence"/>
</dbReference>
<sequence>MKTFTSACIVVLVLSLNFEISLQRLVARAPENLVQGGASYANYMKKRQESSPKSSSVGGDDPSKSSSTVSPLFAEGKRRIANFLQKIKSAGGSGLGSGSSASAPPPGGASQGAGESGGKTDEDSGGKGGGKGDSSSTKPPKWKS</sequence>
<gene>
    <name evidence="3" type="ORF">O181_064624</name>
</gene>
<name>A0A9Q3EPH0_9BASI</name>
<feature type="region of interest" description="Disordered" evidence="1">
    <location>
        <begin position="91"/>
        <end position="144"/>
    </location>
</feature>
<evidence type="ECO:0008006" key="5">
    <source>
        <dbReference type="Google" id="ProtNLM"/>
    </source>
</evidence>
<evidence type="ECO:0000256" key="1">
    <source>
        <dbReference type="SAM" id="MobiDB-lite"/>
    </source>
</evidence>
<keyword evidence="2" id="KW-0732">Signal</keyword>
<feature type="non-terminal residue" evidence="3">
    <location>
        <position position="1"/>
    </location>
</feature>
<keyword evidence="4" id="KW-1185">Reference proteome</keyword>
<evidence type="ECO:0000256" key="2">
    <source>
        <dbReference type="SAM" id="SignalP"/>
    </source>
</evidence>
<reference evidence="3" key="1">
    <citation type="submission" date="2021-03" db="EMBL/GenBank/DDBJ databases">
        <title>Draft genome sequence of rust myrtle Austropuccinia psidii MF-1, a brazilian biotype.</title>
        <authorList>
            <person name="Quecine M.C."/>
            <person name="Pachon D.M.R."/>
            <person name="Bonatelli M.L."/>
            <person name="Correr F.H."/>
            <person name="Franceschini L.M."/>
            <person name="Leite T.F."/>
            <person name="Margarido G.R.A."/>
            <person name="Almeida C.A."/>
            <person name="Ferrarezi J.A."/>
            <person name="Labate C.A."/>
        </authorList>
    </citation>
    <scope>NUCLEOTIDE SEQUENCE</scope>
    <source>
        <strain evidence="3">MF-1</strain>
    </source>
</reference>
<evidence type="ECO:0000313" key="4">
    <source>
        <dbReference type="Proteomes" id="UP000765509"/>
    </source>
</evidence>
<proteinExistence type="predicted"/>
<feature type="signal peptide" evidence="2">
    <location>
        <begin position="1"/>
        <end position="23"/>
    </location>
</feature>
<feature type="chain" id="PRO_5040318106" description="Secreted protein" evidence="2">
    <location>
        <begin position="24"/>
        <end position="144"/>
    </location>
</feature>
<dbReference type="AlphaFoldDB" id="A0A9Q3EPH0"/>
<protein>
    <recommendedName>
        <fullName evidence="5">Secreted protein</fullName>
    </recommendedName>
</protein>
<organism evidence="3 4">
    <name type="scientific">Austropuccinia psidii MF-1</name>
    <dbReference type="NCBI Taxonomy" id="1389203"/>
    <lineage>
        <taxon>Eukaryota</taxon>
        <taxon>Fungi</taxon>
        <taxon>Dikarya</taxon>
        <taxon>Basidiomycota</taxon>
        <taxon>Pucciniomycotina</taxon>
        <taxon>Pucciniomycetes</taxon>
        <taxon>Pucciniales</taxon>
        <taxon>Sphaerophragmiaceae</taxon>
        <taxon>Austropuccinia</taxon>
    </lineage>
</organism>